<evidence type="ECO:0000256" key="7">
    <source>
        <dbReference type="ARBA" id="ARBA00022989"/>
    </source>
</evidence>
<feature type="domain" description="Neurotransmitter-gated ion-channel transmembrane" evidence="14">
    <location>
        <begin position="277"/>
        <end position="596"/>
    </location>
</feature>
<evidence type="ECO:0000256" key="1">
    <source>
        <dbReference type="ARBA" id="ARBA00004141"/>
    </source>
</evidence>
<comment type="subcellular location">
    <subcellularLocation>
        <location evidence="2">Cell membrane</location>
    </subcellularLocation>
    <subcellularLocation>
        <location evidence="1">Membrane</location>
        <topology evidence="1">Multi-pass membrane protein</topology>
    </subcellularLocation>
</comment>
<evidence type="ECO:0000256" key="8">
    <source>
        <dbReference type="ARBA" id="ARBA00023065"/>
    </source>
</evidence>
<feature type="transmembrane region" description="Helical" evidence="12">
    <location>
        <begin position="272"/>
        <end position="294"/>
    </location>
</feature>
<dbReference type="Gene3D" id="2.70.170.10">
    <property type="entry name" value="Neurotransmitter-gated ion-channel ligand-binding domain"/>
    <property type="match status" value="1"/>
</dbReference>
<keyword evidence="8" id="KW-0406">Ion transport</keyword>
<keyword evidence="7 12" id="KW-1133">Transmembrane helix</keyword>
<keyword evidence="5 12" id="KW-0812">Transmembrane</keyword>
<name>A0AAV2RJA0_MEGNR</name>
<organism evidence="15 16">
    <name type="scientific">Meganyctiphanes norvegica</name>
    <name type="common">Northern krill</name>
    <name type="synonym">Thysanopoda norvegica</name>
    <dbReference type="NCBI Taxonomy" id="48144"/>
    <lineage>
        <taxon>Eukaryota</taxon>
        <taxon>Metazoa</taxon>
        <taxon>Ecdysozoa</taxon>
        <taxon>Arthropoda</taxon>
        <taxon>Crustacea</taxon>
        <taxon>Multicrustacea</taxon>
        <taxon>Malacostraca</taxon>
        <taxon>Eumalacostraca</taxon>
        <taxon>Eucarida</taxon>
        <taxon>Euphausiacea</taxon>
        <taxon>Euphausiidae</taxon>
        <taxon>Meganyctiphanes</taxon>
    </lineage>
</organism>
<keyword evidence="6" id="KW-0732">Signal</keyword>
<feature type="compositionally biased region" description="Basic and acidic residues" evidence="11">
    <location>
        <begin position="462"/>
        <end position="486"/>
    </location>
</feature>
<feature type="region of interest" description="Disordered" evidence="11">
    <location>
        <begin position="456"/>
        <end position="515"/>
    </location>
</feature>
<feature type="domain" description="Neurotransmitter-gated ion-channel ligand-binding" evidence="13">
    <location>
        <begin position="79"/>
        <end position="254"/>
    </location>
</feature>
<evidence type="ECO:0000256" key="2">
    <source>
        <dbReference type="ARBA" id="ARBA00004236"/>
    </source>
</evidence>
<evidence type="ECO:0000256" key="9">
    <source>
        <dbReference type="ARBA" id="ARBA00023136"/>
    </source>
</evidence>
<dbReference type="EMBL" id="CAXKWB010022383">
    <property type="protein sequence ID" value="CAL4124288.1"/>
    <property type="molecule type" value="Genomic_DNA"/>
</dbReference>
<sequence length="621" mass="69249">MVTELGVEAVMDDGFGSYAKMVVIDEGGGEGMISEEYRDWSRTHIFSTTPKILSIFGPFGHPQNQKSLQSGAILEGLVSECERRVCSGSGGPATTIMVNMNVRSMGPFSEKQEHFKWIYYIHDVITLQLRNFNTLNVARIRKINLLLALWASNFFFGQRLHNDNVTQIEMQHIQHIAMMIRLTVRASCKMHLRKFPLDTQICPLSIASYGYNKKDMVYRWTSETPVSVDGDVSIAQYELVNISVSSATLTVRRTEEISILGLKFYLKRLTGFFLLQVYVPCILIVCCSWVAFWITKKDVPGRVALGVTTVLSMTTLGFGGRSAWPAVSYATALDYFVILCFAFVFAAVLEFACINFVERAANKRRIKYEKLKQTIRDRITAAENDGKMLVTTTITEEDINVHGSLKDALKIPLTVVPLSIPTIDEGEDETVVSAQAEVDAGLREALRLQLSVVPESVDAVQEEDKSPSSEEDKQKDGDEGAKDKDGTGGSAITEVGTDPAAGSEDGALDQTGGTSDLTVISVDLEEEEDEESEPPPPPPPFTVWQILTRKRHIMKHMTLANSVPTEDELLDSFSIIDVWARRLFPSSFFILFTTYWIMFNYYITDEFPNEGKQPADGLIVV</sequence>
<dbReference type="PROSITE" id="PS00236">
    <property type="entry name" value="NEUROTR_ION_CHANNEL"/>
    <property type="match status" value="1"/>
</dbReference>
<dbReference type="CDD" id="cd19049">
    <property type="entry name" value="LGIC_TM_anion"/>
    <property type="match status" value="1"/>
</dbReference>
<dbReference type="GO" id="GO:0005230">
    <property type="term" value="F:extracellular ligand-gated monoatomic ion channel activity"/>
    <property type="evidence" value="ECO:0007669"/>
    <property type="project" value="InterPro"/>
</dbReference>
<keyword evidence="10" id="KW-0407">Ion channel</keyword>
<evidence type="ECO:0000256" key="3">
    <source>
        <dbReference type="ARBA" id="ARBA00022448"/>
    </source>
</evidence>
<evidence type="ECO:0000256" key="6">
    <source>
        <dbReference type="ARBA" id="ARBA00022729"/>
    </source>
</evidence>
<dbReference type="GO" id="GO:0005254">
    <property type="term" value="F:chloride channel activity"/>
    <property type="evidence" value="ECO:0007669"/>
    <property type="project" value="UniProtKB-ARBA"/>
</dbReference>
<dbReference type="InterPro" id="IPR006028">
    <property type="entry name" value="GABAA/Glycine_rcpt"/>
</dbReference>
<dbReference type="InterPro" id="IPR036719">
    <property type="entry name" value="Neuro-gated_channel_TM_sf"/>
</dbReference>
<dbReference type="PRINTS" id="PR00253">
    <property type="entry name" value="GABAARECEPTR"/>
</dbReference>
<keyword evidence="16" id="KW-1185">Reference proteome</keyword>
<dbReference type="InterPro" id="IPR006201">
    <property type="entry name" value="Neur_channel"/>
</dbReference>
<feature type="transmembrane region" description="Helical" evidence="12">
    <location>
        <begin position="303"/>
        <end position="324"/>
    </location>
</feature>
<dbReference type="SUPFAM" id="SSF90112">
    <property type="entry name" value="Neurotransmitter-gated ion-channel transmembrane pore"/>
    <property type="match status" value="1"/>
</dbReference>
<dbReference type="Gene3D" id="1.20.58.390">
    <property type="entry name" value="Neurotransmitter-gated ion-channel transmembrane domain"/>
    <property type="match status" value="1"/>
</dbReference>
<evidence type="ECO:0000259" key="13">
    <source>
        <dbReference type="Pfam" id="PF02931"/>
    </source>
</evidence>
<dbReference type="InterPro" id="IPR018000">
    <property type="entry name" value="Neurotransmitter_ion_chnl_CS"/>
</dbReference>
<dbReference type="InterPro" id="IPR038050">
    <property type="entry name" value="Neuro_actylchol_rec"/>
</dbReference>
<dbReference type="PANTHER" id="PTHR18945">
    <property type="entry name" value="NEUROTRANSMITTER GATED ION CHANNEL"/>
    <property type="match status" value="1"/>
</dbReference>
<evidence type="ECO:0000256" key="10">
    <source>
        <dbReference type="ARBA" id="ARBA00023303"/>
    </source>
</evidence>
<comment type="caution">
    <text evidence="15">The sequence shown here is derived from an EMBL/GenBank/DDBJ whole genome shotgun (WGS) entry which is preliminary data.</text>
</comment>
<evidence type="ECO:0000313" key="16">
    <source>
        <dbReference type="Proteomes" id="UP001497623"/>
    </source>
</evidence>
<dbReference type="SUPFAM" id="SSF63712">
    <property type="entry name" value="Nicotinic receptor ligand binding domain-like"/>
    <property type="match status" value="1"/>
</dbReference>
<gene>
    <name evidence="15" type="ORF">MNOR_LOCUS24403</name>
</gene>
<dbReference type="Pfam" id="PF02931">
    <property type="entry name" value="Neur_chan_LBD"/>
    <property type="match status" value="1"/>
</dbReference>
<feature type="non-terminal residue" evidence="15">
    <location>
        <position position="621"/>
    </location>
</feature>
<evidence type="ECO:0000256" key="12">
    <source>
        <dbReference type="SAM" id="Phobius"/>
    </source>
</evidence>
<dbReference type="GO" id="GO:0099095">
    <property type="term" value="F:ligand-gated monoatomic anion channel activity"/>
    <property type="evidence" value="ECO:0007669"/>
    <property type="project" value="UniProtKB-ARBA"/>
</dbReference>
<keyword evidence="9 12" id="KW-0472">Membrane</keyword>
<evidence type="ECO:0000256" key="11">
    <source>
        <dbReference type="SAM" id="MobiDB-lite"/>
    </source>
</evidence>
<evidence type="ECO:0000256" key="5">
    <source>
        <dbReference type="ARBA" id="ARBA00022692"/>
    </source>
</evidence>
<evidence type="ECO:0000259" key="14">
    <source>
        <dbReference type="Pfam" id="PF02932"/>
    </source>
</evidence>
<protein>
    <submittedName>
        <fullName evidence="15">Uncharacterized protein</fullName>
    </submittedName>
</protein>
<dbReference type="GO" id="GO:0005886">
    <property type="term" value="C:plasma membrane"/>
    <property type="evidence" value="ECO:0007669"/>
    <property type="project" value="UniProtKB-SubCell"/>
</dbReference>
<reference evidence="15 16" key="1">
    <citation type="submission" date="2024-05" db="EMBL/GenBank/DDBJ databases">
        <authorList>
            <person name="Wallberg A."/>
        </authorList>
    </citation>
    <scope>NUCLEOTIDE SEQUENCE [LARGE SCALE GENOMIC DNA]</scope>
</reference>
<evidence type="ECO:0000256" key="4">
    <source>
        <dbReference type="ARBA" id="ARBA00022475"/>
    </source>
</evidence>
<evidence type="ECO:0000313" key="15">
    <source>
        <dbReference type="EMBL" id="CAL4124288.1"/>
    </source>
</evidence>
<dbReference type="InterPro" id="IPR006029">
    <property type="entry name" value="Neurotrans-gated_channel_TM"/>
</dbReference>
<feature type="transmembrane region" description="Helical" evidence="12">
    <location>
        <begin position="336"/>
        <end position="357"/>
    </location>
</feature>
<dbReference type="AlphaFoldDB" id="A0AAV2RJA0"/>
<dbReference type="Proteomes" id="UP001497623">
    <property type="component" value="Unassembled WGS sequence"/>
</dbReference>
<dbReference type="InterPro" id="IPR036734">
    <property type="entry name" value="Neur_chan_lig-bd_sf"/>
</dbReference>
<proteinExistence type="predicted"/>
<keyword evidence="4" id="KW-1003">Cell membrane</keyword>
<feature type="transmembrane region" description="Helical" evidence="12">
    <location>
        <begin position="583"/>
        <end position="603"/>
    </location>
</feature>
<accession>A0AAV2RJA0</accession>
<dbReference type="GO" id="GO:0004888">
    <property type="term" value="F:transmembrane signaling receptor activity"/>
    <property type="evidence" value="ECO:0007669"/>
    <property type="project" value="InterPro"/>
</dbReference>
<dbReference type="Pfam" id="PF02932">
    <property type="entry name" value="Neur_chan_memb"/>
    <property type="match status" value="1"/>
</dbReference>
<keyword evidence="3" id="KW-0813">Transport</keyword>
<dbReference type="InterPro" id="IPR006202">
    <property type="entry name" value="Neur_chan_lig-bd"/>
</dbReference>